<organism evidence="3 4">
    <name type="scientific">Parapontixanthobacter aurantiacus</name>
    <dbReference type="NCBI Taxonomy" id="1463599"/>
    <lineage>
        <taxon>Bacteria</taxon>
        <taxon>Pseudomonadati</taxon>
        <taxon>Pseudomonadota</taxon>
        <taxon>Alphaproteobacteria</taxon>
        <taxon>Sphingomonadales</taxon>
        <taxon>Erythrobacteraceae</taxon>
        <taxon>Parapontixanthobacter</taxon>
    </lineage>
</organism>
<dbReference type="CDD" id="cd00599">
    <property type="entry name" value="GH25_muramidase"/>
    <property type="match status" value="1"/>
</dbReference>
<gene>
    <name evidence="3" type="ORF">GRI38_10040</name>
</gene>
<evidence type="ECO:0000256" key="1">
    <source>
        <dbReference type="ARBA" id="ARBA00010646"/>
    </source>
</evidence>
<proteinExistence type="inferred from homology"/>
<dbReference type="Proteomes" id="UP000433104">
    <property type="component" value="Unassembled WGS sequence"/>
</dbReference>
<dbReference type="InterPro" id="IPR017853">
    <property type="entry name" value="GH"/>
</dbReference>
<dbReference type="EMBL" id="WTYW01000002">
    <property type="protein sequence ID" value="MXO86363.1"/>
    <property type="molecule type" value="Genomic_DNA"/>
</dbReference>
<keyword evidence="4" id="KW-1185">Reference proteome</keyword>
<accession>A0A844ZG69</accession>
<dbReference type="OrthoDB" id="9798192at2"/>
<dbReference type="Pfam" id="PF01183">
    <property type="entry name" value="Glyco_hydro_25"/>
    <property type="match status" value="1"/>
</dbReference>
<sequence length="240" mass="26176">MVRTGSSAAASRRSRQWLVRLILIAVLAGLIAAGLAWWRGLSWKPDAATYPRAGIYVSEASGEVNFRTARALGAQFAYLQGSLGADGLDGTFAANIDQVRASGMKVGVVHAFDPCVPADLQSAKFVTVVPRDPNLLPPAIALEKLASQCPQRVSEAAVESELMTLVNQIEIHAGKPVILKPSRAFEREYEISSRIERNLWLASNWYEPSYAGRPWLLWTANDALHTEAAEEPIAWVVVQP</sequence>
<evidence type="ECO:0000313" key="3">
    <source>
        <dbReference type="EMBL" id="MXO86363.1"/>
    </source>
</evidence>
<dbReference type="RefSeq" id="WP_160683081.1">
    <property type="nucleotide sequence ID" value="NZ_WTYW01000002.1"/>
</dbReference>
<dbReference type="InterPro" id="IPR002053">
    <property type="entry name" value="Glyco_hydro_25"/>
</dbReference>
<dbReference type="PROSITE" id="PS51904">
    <property type="entry name" value="GLYCOSYL_HYDROL_F25_2"/>
    <property type="match status" value="1"/>
</dbReference>
<keyword evidence="2" id="KW-0812">Transmembrane</keyword>
<evidence type="ECO:0000256" key="2">
    <source>
        <dbReference type="SAM" id="Phobius"/>
    </source>
</evidence>
<dbReference type="SUPFAM" id="SSF51445">
    <property type="entry name" value="(Trans)glycosidases"/>
    <property type="match status" value="1"/>
</dbReference>
<keyword evidence="2" id="KW-0472">Membrane</keyword>
<comment type="caution">
    <text evidence="3">The sequence shown here is derived from an EMBL/GenBank/DDBJ whole genome shotgun (WGS) entry which is preliminary data.</text>
</comment>
<comment type="similarity">
    <text evidence="1">Belongs to the glycosyl hydrolase 25 family.</text>
</comment>
<dbReference type="GO" id="GO:0009253">
    <property type="term" value="P:peptidoglycan catabolic process"/>
    <property type="evidence" value="ECO:0007669"/>
    <property type="project" value="InterPro"/>
</dbReference>
<reference evidence="3 4" key="1">
    <citation type="submission" date="2019-12" db="EMBL/GenBank/DDBJ databases">
        <title>Genomic-based taxomic classification of the family Erythrobacteraceae.</title>
        <authorList>
            <person name="Xu L."/>
        </authorList>
    </citation>
    <scope>NUCLEOTIDE SEQUENCE [LARGE SCALE GENOMIC DNA]</scope>
    <source>
        <strain evidence="3 4">MCCC 1A09962</strain>
    </source>
</reference>
<name>A0A844ZG69_9SPHN</name>
<dbReference type="AlphaFoldDB" id="A0A844ZG69"/>
<dbReference type="GO" id="GO:0003796">
    <property type="term" value="F:lysozyme activity"/>
    <property type="evidence" value="ECO:0007669"/>
    <property type="project" value="InterPro"/>
</dbReference>
<evidence type="ECO:0000313" key="4">
    <source>
        <dbReference type="Proteomes" id="UP000433104"/>
    </source>
</evidence>
<keyword evidence="2" id="KW-1133">Transmembrane helix</keyword>
<dbReference type="Gene3D" id="3.20.20.80">
    <property type="entry name" value="Glycosidases"/>
    <property type="match status" value="1"/>
</dbReference>
<dbReference type="GO" id="GO:0016998">
    <property type="term" value="P:cell wall macromolecule catabolic process"/>
    <property type="evidence" value="ECO:0007669"/>
    <property type="project" value="InterPro"/>
</dbReference>
<protein>
    <submittedName>
        <fullName evidence="3">Lysozyme</fullName>
    </submittedName>
</protein>
<feature type="transmembrane region" description="Helical" evidence="2">
    <location>
        <begin position="21"/>
        <end position="38"/>
    </location>
</feature>